<evidence type="ECO:0000259" key="5">
    <source>
        <dbReference type="Pfam" id="PF00905"/>
    </source>
</evidence>
<dbReference type="SUPFAM" id="SSF56601">
    <property type="entry name" value="beta-lactamase/transpeptidase-like"/>
    <property type="match status" value="1"/>
</dbReference>
<dbReference type="Gene3D" id="3.40.710.10">
    <property type="entry name" value="DD-peptidase/beta-lactamase superfamily"/>
    <property type="match status" value="1"/>
</dbReference>
<evidence type="ECO:0000256" key="1">
    <source>
        <dbReference type="ARBA" id="ARBA00004370"/>
    </source>
</evidence>
<dbReference type="Gene3D" id="3.90.1310.10">
    <property type="entry name" value="Penicillin-binding protein 2a (Domain 2)"/>
    <property type="match status" value="1"/>
</dbReference>
<dbReference type="GO" id="GO:0004180">
    <property type="term" value="F:carboxypeptidase activity"/>
    <property type="evidence" value="ECO:0007669"/>
    <property type="project" value="UniProtKB-KW"/>
</dbReference>
<dbReference type="SUPFAM" id="SSF56519">
    <property type="entry name" value="Penicillin binding protein dimerisation domain"/>
    <property type="match status" value="1"/>
</dbReference>
<dbReference type="EMBL" id="DXEV01000097">
    <property type="protein sequence ID" value="HIX56842.1"/>
    <property type="molecule type" value="Genomic_DNA"/>
</dbReference>
<accession>A0A9D2B0B7</accession>
<keyword evidence="2" id="KW-0645">Protease</keyword>
<evidence type="ECO:0000256" key="4">
    <source>
        <dbReference type="SAM" id="Phobius"/>
    </source>
</evidence>
<proteinExistence type="predicted"/>
<comment type="subcellular location">
    <subcellularLocation>
        <location evidence="1">Membrane</location>
    </subcellularLocation>
</comment>
<dbReference type="PANTHER" id="PTHR30627">
    <property type="entry name" value="PEPTIDOGLYCAN D,D-TRANSPEPTIDASE"/>
    <property type="match status" value="1"/>
</dbReference>
<dbReference type="InterPro" id="IPR001460">
    <property type="entry name" value="PCN-bd_Tpept"/>
</dbReference>
<evidence type="ECO:0000256" key="2">
    <source>
        <dbReference type="ARBA" id="ARBA00022645"/>
    </source>
</evidence>
<dbReference type="GO" id="GO:0008658">
    <property type="term" value="F:penicillin binding"/>
    <property type="evidence" value="ECO:0007669"/>
    <property type="project" value="InterPro"/>
</dbReference>
<reference evidence="7" key="1">
    <citation type="journal article" date="2021" name="PeerJ">
        <title>Extensive microbial diversity within the chicken gut microbiome revealed by metagenomics and culture.</title>
        <authorList>
            <person name="Gilroy R."/>
            <person name="Ravi A."/>
            <person name="Getino M."/>
            <person name="Pursley I."/>
            <person name="Horton D.L."/>
            <person name="Alikhan N.F."/>
            <person name="Baker D."/>
            <person name="Gharbi K."/>
            <person name="Hall N."/>
            <person name="Watson M."/>
            <person name="Adriaenssens E.M."/>
            <person name="Foster-Nyarko E."/>
            <person name="Jarju S."/>
            <person name="Secka A."/>
            <person name="Antonio M."/>
            <person name="Oren A."/>
            <person name="Chaudhuri R.R."/>
            <person name="La Ragione R."/>
            <person name="Hildebrand F."/>
            <person name="Pallen M.J."/>
        </authorList>
    </citation>
    <scope>NUCLEOTIDE SEQUENCE</scope>
    <source>
        <strain evidence="7">USASDec5-558</strain>
    </source>
</reference>
<organism evidence="7 8">
    <name type="scientific">Candidatus Anaerobiospirillum pullistercoris</name>
    <dbReference type="NCBI Taxonomy" id="2838452"/>
    <lineage>
        <taxon>Bacteria</taxon>
        <taxon>Pseudomonadati</taxon>
        <taxon>Pseudomonadota</taxon>
        <taxon>Gammaproteobacteria</taxon>
        <taxon>Aeromonadales</taxon>
        <taxon>Succinivibrionaceae</taxon>
        <taxon>Anaerobiospirillum</taxon>
    </lineage>
</organism>
<comment type="caution">
    <text evidence="7">The sequence shown here is derived from an EMBL/GenBank/DDBJ whole genome shotgun (WGS) entry which is preliminary data.</text>
</comment>
<feature type="domain" description="Penicillin-binding protein transpeptidase" evidence="5">
    <location>
        <begin position="328"/>
        <end position="620"/>
    </location>
</feature>
<dbReference type="InterPro" id="IPR005311">
    <property type="entry name" value="PBP_dimer"/>
</dbReference>
<dbReference type="GO" id="GO:0005886">
    <property type="term" value="C:plasma membrane"/>
    <property type="evidence" value="ECO:0007669"/>
    <property type="project" value="TreeGrafter"/>
</dbReference>
<dbReference type="AlphaFoldDB" id="A0A9D2B0B7"/>
<keyword evidence="4" id="KW-1133">Transmembrane helix</keyword>
<dbReference type="GO" id="GO:0071555">
    <property type="term" value="P:cell wall organization"/>
    <property type="evidence" value="ECO:0007669"/>
    <property type="project" value="TreeGrafter"/>
</dbReference>
<evidence type="ECO:0000313" key="8">
    <source>
        <dbReference type="Proteomes" id="UP000886829"/>
    </source>
</evidence>
<dbReference type="Gene3D" id="3.30.450.330">
    <property type="match status" value="1"/>
</dbReference>
<dbReference type="InterPro" id="IPR036138">
    <property type="entry name" value="PBP_dimer_sf"/>
</dbReference>
<gene>
    <name evidence="7" type="ORF">H9850_05155</name>
</gene>
<keyword evidence="3 4" id="KW-0472">Membrane</keyword>
<feature type="domain" description="Penicillin-binding protein dimerisation" evidence="6">
    <location>
        <begin position="135"/>
        <end position="287"/>
    </location>
</feature>
<keyword evidence="2" id="KW-0121">Carboxypeptidase</keyword>
<dbReference type="Pfam" id="PF00905">
    <property type="entry name" value="Transpeptidase"/>
    <property type="match status" value="1"/>
</dbReference>
<keyword evidence="4" id="KW-0812">Transmembrane</keyword>
<feature type="transmembrane region" description="Helical" evidence="4">
    <location>
        <begin position="91"/>
        <end position="111"/>
    </location>
</feature>
<dbReference type="InterPro" id="IPR050515">
    <property type="entry name" value="Beta-lactam/transpept"/>
</dbReference>
<dbReference type="Pfam" id="PF03717">
    <property type="entry name" value="PBP_dimer"/>
    <property type="match status" value="1"/>
</dbReference>
<reference evidence="7" key="2">
    <citation type="submission" date="2021-04" db="EMBL/GenBank/DDBJ databases">
        <authorList>
            <person name="Gilroy R."/>
        </authorList>
    </citation>
    <scope>NUCLEOTIDE SEQUENCE</scope>
    <source>
        <strain evidence="7">USASDec5-558</strain>
    </source>
</reference>
<dbReference type="Proteomes" id="UP000886829">
    <property type="component" value="Unassembled WGS sequence"/>
</dbReference>
<protein>
    <submittedName>
        <fullName evidence="7">Penicillin-binding protein 2</fullName>
    </submittedName>
</protein>
<name>A0A9D2B0B7_9GAMM</name>
<sequence length="634" mass="70349">MWKDKLSLRGRVPIGRKGHKLWSRRKKEHDAPEEDLTRKTELRIEEALEQQATSGKKSAGVGGRVLATAILGGAEEGNGANPNFQLSRFRIGIVMLVVVSCIVFLLGRLVWIQILHPERLIAEGDERIVRNYKYEPARGLISDRNGKILALSVPMKSIYADARTLKDNKVTSDPELLRKIAAILDITPQELFKDIKDPSRRHIRLKQYLSPDKARELAALHVEGIIINDTYQRYYPTGEINAHLVGFLNSEGNGVYGVEQSFNQFLSAETSKKQALKDLHGHIIENISVLEQGKPGGNLVLSVDDRLQSYAYSTLRDTVNKHEAKAASLVMMDVRTGEVMAMVNYPSFDPNDRSVFDSEKARNRAVADTFEPGSTLKPFVALAALETGQVNWTEVFDTRPYYVNGKLIRDSHKMNQATLLDIIKYSSNIGMAHISQRIGPTYILQMLERFGFGASTNSGLVSEVNGRLNTTRTFWSEIDKATLGFGYGITVTAVQLASAYATLANYGARLPVNILRSVQSPNYAQVANVNEIRRMHTALETVVEQGSGGRAAINRYRIAGKTGTAHIVRDGSYVDDYVSSFVGFAPLSNPRFVLVAVVFSPQVGSYYGGAVSAPIFRDVMTRALQLYNIPPDRQ</sequence>
<evidence type="ECO:0000259" key="6">
    <source>
        <dbReference type="Pfam" id="PF03717"/>
    </source>
</evidence>
<evidence type="ECO:0000256" key="3">
    <source>
        <dbReference type="ARBA" id="ARBA00023136"/>
    </source>
</evidence>
<evidence type="ECO:0000313" key="7">
    <source>
        <dbReference type="EMBL" id="HIX56842.1"/>
    </source>
</evidence>
<dbReference type="InterPro" id="IPR012338">
    <property type="entry name" value="Beta-lactam/transpept-like"/>
</dbReference>
<keyword evidence="2" id="KW-0378">Hydrolase</keyword>
<dbReference type="PANTHER" id="PTHR30627:SF1">
    <property type="entry name" value="PEPTIDOGLYCAN D,D-TRANSPEPTIDASE FTSI"/>
    <property type="match status" value="1"/>
</dbReference>